<sequence>MLPRCQQMSKIRIYDIAAGLQLYMVNDKTSVRIQEKMDVEIGSFDTDLGERQVELEQQNIHFEVANEDDPIPGWVKVNSAIGRFGEMLAIEHLEVVHPGMVKLVSGNARIGYDIEVYIDGETHAFEVKTTTQNNNKFYISHNELRVANMKRNCFHIMFIKINDDEKIITGYILDNPIETLEFDYAAITQLTRLANIEIKADGFIVNINEEFILNQEGILLNSYISKIRKLLN</sequence>
<dbReference type="EMBL" id="WHOA01000095">
    <property type="protein sequence ID" value="NOU72541.1"/>
    <property type="molecule type" value="Genomic_DNA"/>
</dbReference>
<proteinExistence type="predicted"/>
<comment type="caution">
    <text evidence="2">The sequence shown here is derived from an EMBL/GenBank/DDBJ whole genome shotgun (WGS) entry which is preliminary data.</text>
</comment>
<keyword evidence="3" id="KW-1185">Reference proteome</keyword>
<gene>
    <name evidence="2" type="ORF">GC098_14080</name>
</gene>
<protein>
    <submittedName>
        <fullName evidence="2">DUF3883 domain-containing protein</fullName>
    </submittedName>
</protein>
<dbReference type="Proteomes" id="UP000616779">
    <property type="component" value="Unassembled WGS sequence"/>
</dbReference>
<evidence type="ECO:0000259" key="1">
    <source>
        <dbReference type="Pfam" id="PF13020"/>
    </source>
</evidence>
<accession>A0ABX1XXA1</accession>
<reference evidence="2 3" key="1">
    <citation type="submission" date="2019-10" db="EMBL/GenBank/DDBJ databases">
        <title>Description of Paenibacillus terrestris sp. nov.</title>
        <authorList>
            <person name="Carlier A."/>
            <person name="Qi S."/>
        </authorList>
    </citation>
    <scope>NUCLEOTIDE SEQUENCE [LARGE SCALE GENOMIC DNA]</scope>
    <source>
        <strain evidence="2 3">LMG 31458</strain>
    </source>
</reference>
<feature type="domain" description="Protein NO VEIN C-terminal" evidence="1">
    <location>
        <begin position="86"/>
        <end position="162"/>
    </location>
</feature>
<dbReference type="InterPro" id="IPR024975">
    <property type="entry name" value="NOV_C"/>
</dbReference>
<dbReference type="Pfam" id="PF13020">
    <property type="entry name" value="NOV_C"/>
    <property type="match status" value="1"/>
</dbReference>
<evidence type="ECO:0000313" key="3">
    <source>
        <dbReference type="Proteomes" id="UP000616779"/>
    </source>
</evidence>
<name>A0ABX1XXA1_9BACL</name>
<evidence type="ECO:0000313" key="2">
    <source>
        <dbReference type="EMBL" id="NOU72541.1"/>
    </source>
</evidence>
<organism evidence="2 3">
    <name type="scientific">Paenibacillus phytorum</name>
    <dbReference type="NCBI Taxonomy" id="2654977"/>
    <lineage>
        <taxon>Bacteria</taxon>
        <taxon>Bacillati</taxon>
        <taxon>Bacillota</taxon>
        <taxon>Bacilli</taxon>
        <taxon>Bacillales</taxon>
        <taxon>Paenibacillaceae</taxon>
        <taxon>Paenibacillus</taxon>
    </lineage>
</organism>